<dbReference type="GeneID" id="63828572"/>
<dbReference type="AlphaFoldDB" id="A0A165F340"/>
<reference evidence="1 2" key="1">
    <citation type="journal article" date="2016" name="Mol. Biol. Evol.">
        <title>Comparative Genomics of Early-Diverging Mushroom-Forming Fungi Provides Insights into the Origins of Lignocellulose Decay Capabilities.</title>
        <authorList>
            <person name="Nagy L.G."/>
            <person name="Riley R."/>
            <person name="Tritt A."/>
            <person name="Adam C."/>
            <person name="Daum C."/>
            <person name="Floudas D."/>
            <person name="Sun H."/>
            <person name="Yadav J.S."/>
            <person name="Pangilinan J."/>
            <person name="Larsson K.H."/>
            <person name="Matsuura K."/>
            <person name="Barry K."/>
            <person name="Labutti K."/>
            <person name="Kuo R."/>
            <person name="Ohm R.A."/>
            <person name="Bhattacharya S.S."/>
            <person name="Shirouzu T."/>
            <person name="Yoshinaga Y."/>
            <person name="Martin F.M."/>
            <person name="Grigoriev I.V."/>
            <person name="Hibbett D.S."/>
        </authorList>
    </citation>
    <scope>NUCLEOTIDE SEQUENCE [LARGE SCALE GENOMIC DNA]</scope>
    <source>
        <strain evidence="1 2">93-53</strain>
    </source>
</reference>
<dbReference type="EMBL" id="KV427616">
    <property type="protein sequence ID" value="KZT08275.1"/>
    <property type="molecule type" value="Genomic_DNA"/>
</dbReference>
<gene>
    <name evidence="1" type="ORF">LAESUDRAFT_749104</name>
</gene>
<proteinExistence type="predicted"/>
<sequence>MYKFAEFRRWTITLCDPVLIEEVRRRPEAQLSQMESNRECSVPTRPSWDHFVYPQIVKGELNESADKLRHDGRFGTCGSRESAVLQTRRGHVGAKEGTGERGRVAILDVTWSIVGAKHEALKAEVMFRKRQS</sequence>
<accession>A0A165F340</accession>
<keyword evidence="2" id="KW-1185">Reference proteome</keyword>
<protein>
    <submittedName>
        <fullName evidence="1">Uncharacterized protein</fullName>
    </submittedName>
</protein>
<evidence type="ECO:0000313" key="2">
    <source>
        <dbReference type="Proteomes" id="UP000076871"/>
    </source>
</evidence>
<organism evidence="1 2">
    <name type="scientific">Laetiporus sulphureus 93-53</name>
    <dbReference type="NCBI Taxonomy" id="1314785"/>
    <lineage>
        <taxon>Eukaryota</taxon>
        <taxon>Fungi</taxon>
        <taxon>Dikarya</taxon>
        <taxon>Basidiomycota</taxon>
        <taxon>Agaricomycotina</taxon>
        <taxon>Agaricomycetes</taxon>
        <taxon>Polyporales</taxon>
        <taxon>Laetiporus</taxon>
    </lineage>
</organism>
<dbReference type="RefSeq" id="XP_040766015.1">
    <property type="nucleotide sequence ID" value="XM_040911544.1"/>
</dbReference>
<evidence type="ECO:0000313" key="1">
    <source>
        <dbReference type="EMBL" id="KZT08275.1"/>
    </source>
</evidence>
<dbReference type="InParanoid" id="A0A165F340"/>
<dbReference type="Proteomes" id="UP000076871">
    <property type="component" value="Unassembled WGS sequence"/>
</dbReference>
<name>A0A165F340_9APHY</name>